<dbReference type="Proteomes" id="UP000294593">
    <property type="component" value="Unassembled WGS sequence"/>
</dbReference>
<name>A0A4R6R6P9_9BURK</name>
<reference evidence="1 2" key="1">
    <citation type="submission" date="2019-03" db="EMBL/GenBank/DDBJ databases">
        <title>Genomic Encyclopedia of Type Strains, Phase IV (KMG-IV): sequencing the most valuable type-strain genomes for metagenomic binning, comparative biology and taxonomic classification.</title>
        <authorList>
            <person name="Goeker M."/>
        </authorList>
    </citation>
    <scope>NUCLEOTIDE SEQUENCE [LARGE SCALE GENOMIC DNA]</scope>
    <source>
        <strain evidence="1 2">DSM 11901</strain>
    </source>
</reference>
<dbReference type="Pfam" id="PF05488">
    <property type="entry name" value="PAAR_motif"/>
    <property type="match status" value="1"/>
</dbReference>
<gene>
    <name evidence="1" type="ORF">EV672_1082</name>
</gene>
<accession>A0A4R6R6P9</accession>
<keyword evidence="2" id="KW-1185">Reference proteome</keyword>
<evidence type="ECO:0000313" key="1">
    <source>
        <dbReference type="EMBL" id="TDP81217.1"/>
    </source>
</evidence>
<dbReference type="InterPro" id="IPR008727">
    <property type="entry name" value="PAAR_motif"/>
</dbReference>
<sequence length="228" mass="24022">MGHRPPLGGGACETRSLHLLATFVRSNQRGVRMGRRPFIVVGDQTDHGGVVVEGSGMTDTHGKRIARVGDQVTCPKKGHGTTVIVTGDPTMIIDGKAAAREGDKCACGATLIAGQRVSTTGDGESSNTPANSSGVFARYASSTNDTDTGHSHDIHFLVTDETTGKPLIHTPYRLTLEDGTSVTGRTDGQGLTRKISSNTQQFAYIEAPYYAHSTSTSDAHIGYDACNC</sequence>
<evidence type="ECO:0000313" key="2">
    <source>
        <dbReference type="Proteomes" id="UP000294593"/>
    </source>
</evidence>
<comment type="caution">
    <text evidence="1">The sequence shown here is derived from an EMBL/GenBank/DDBJ whole genome shotgun (WGS) entry which is preliminary data.</text>
</comment>
<organism evidence="1 2">
    <name type="scientific">Aquabacterium commune</name>
    <dbReference type="NCBI Taxonomy" id="70586"/>
    <lineage>
        <taxon>Bacteria</taxon>
        <taxon>Pseudomonadati</taxon>
        <taxon>Pseudomonadota</taxon>
        <taxon>Betaproteobacteria</taxon>
        <taxon>Burkholderiales</taxon>
        <taxon>Aquabacterium</taxon>
    </lineage>
</organism>
<dbReference type="AlphaFoldDB" id="A0A4R6R6P9"/>
<proteinExistence type="predicted"/>
<dbReference type="Gene3D" id="2.60.200.60">
    <property type="match status" value="1"/>
</dbReference>
<dbReference type="EMBL" id="SNXW01000008">
    <property type="protein sequence ID" value="TDP81217.1"/>
    <property type="molecule type" value="Genomic_DNA"/>
</dbReference>
<dbReference type="CDD" id="cd14744">
    <property type="entry name" value="PAAR_CT_2"/>
    <property type="match status" value="1"/>
</dbReference>
<protein>
    <submittedName>
        <fullName evidence="1">Putative Zn-binding protein involved in type VI secretion</fullName>
    </submittedName>
</protein>